<proteinExistence type="predicted"/>
<dbReference type="InterPro" id="IPR020631">
    <property type="entry name" value="THF_DH/CycHdrlase_NAD-bd_dom"/>
</dbReference>
<dbReference type="InterPro" id="IPR036291">
    <property type="entry name" value="NAD(P)-bd_dom_sf"/>
</dbReference>
<feature type="domain" description="Tetrahydrofolate dehydrogenase/cyclohydrolase catalytic" evidence="1">
    <location>
        <begin position="73"/>
        <end position="188"/>
    </location>
</feature>
<evidence type="ECO:0000313" key="3">
    <source>
        <dbReference type="EMBL" id="KAG7097367.1"/>
    </source>
</evidence>
<comment type="caution">
    <text evidence="3">The sequence shown here is derived from an EMBL/GenBank/DDBJ whole genome shotgun (WGS) entry which is preliminary data.</text>
</comment>
<dbReference type="SUPFAM" id="SSF53223">
    <property type="entry name" value="Aminoacid dehydrogenase-like, N-terminal domain"/>
    <property type="match status" value="1"/>
</dbReference>
<dbReference type="FunFam" id="3.40.50.720:FF:000401">
    <property type="entry name" value="Related to MTD1-methylenetetrahydrofolate dehydrogenase (NAD+)"/>
    <property type="match status" value="1"/>
</dbReference>
<dbReference type="InterPro" id="IPR020630">
    <property type="entry name" value="THF_DH/CycHdrlase_cat_dom"/>
</dbReference>
<keyword evidence="4" id="KW-1185">Reference proteome</keyword>
<evidence type="ECO:0000259" key="2">
    <source>
        <dbReference type="Pfam" id="PF02882"/>
    </source>
</evidence>
<dbReference type="GO" id="GO:0004488">
    <property type="term" value="F:methylenetetrahydrofolate dehydrogenase (NADP+) activity"/>
    <property type="evidence" value="ECO:0007669"/>
    <property type="project" value="InterPro"/>
</dbReference>
<dbReference type="GO" id="GO:0005829">
    <property type="term" value="C:cytosol"/>
    <property type="evidence" value="ECO:0007669"/>
    <property type="project" value="TreeGrafter"/>
</dbReference>
<gene>
    <name evidence="3" type="ORF">E1B28_004717</name>
</gene>
<evidence type="ECO:0008006" key="5">
    <source>
        <dbReference type="Google" id="ProtNLM"/>
    </source>
</evidence>
<feature type="domain" description="Tetrahydrofolate dehydrogenase/cyclohydrolase NAD(P)-binding" evidence="2">
    <location>
        <begin position="239"/>
        <end position="302"/>
    </location>
</feature>
<dbReference type="KEGG" id="more:E1B28_004717"/>
<dbReference type="Gene3D" id="3.40.50.10860">
    <property type="entry name" value="Leucine Dehydrogenase, chain A, domain 1"/>
    <property type="match status" value="1"/>
</dbReference>
<evidence type="ECO:0000259" key="1">
    <source>
        <dbReference type="Pfam" id="PF00763"/>
    </source>
</evidence>
<dbReference type="Pfam" id="PF00763">
    <property type="entry name" value="THF_DHG_CYH"/>
    <property type="match status" value="1"/>
</dbReference>
<dbReference type="GO" id="GO:0004487">
    <property type="term" value="F:methylenetetrahydrofolate dehydrogenase (NAD+) activity"/>
    <property type="evidence" value="ECO:0007669"/>
    <property type="project" value="TreeGrafter"/>
</dbReference>
<dbReference type="InterPro" id="IPR046346">
    <property type="entry name" value="Aminoacid_DH-like_N_sf"/>
</dbReference>
<dbReference type="GO" id="GO:0009113">
    <property type="term" value="P:purine nucleobase biosynthetic process"/>
    <property type="evidence" value="ECO:0007669"/>
    <property type="project" value="TreeGrafter"/>
</dbReference>
<dbReference type="AlphaFoldDB" id="A0A9P7UZ87"/>
<dbReference type="PANTHER" id="PTHR48099:SF3">
    <property type="entry name" value="METHYLENETETRAHYDROFOLATE DEHYDROGENASE [NAD(+)]"/>
    <property type="match status" value="1"/>
</dbReference>
<accession>A0A9P7UZ87</accession>
<dbReference type="GeneID" id="66073793"/>
<dbReference type="EMBL" id="CM032182">
    <property type="protein sequence ID" value="KAG7097367.1"/>
    <property type="molecule type" value="Genomic_DNA"/>
</dbReference>
<sequence>MRENTDGFRLRTADGASNQCHVGAFRPNFGSVSRGFSVPYQKNFSIAILLPLHPHSLTSTIIMDGTGKGLLLKADPIAASFREEVQSTLVQRDRPPKLIGILATSSEPSRMYSEFTKKQCEALGFEYILKKTGAALSSDLAEGEGVEEAIVEANEDERVDGVLVYFPIFGVQQDHYLQQVVSPLKDVEGLHFKFHYNLYHNIRFLRPQFLTVTTHSNDAGLTVAENDEPPAGMVKSIIPCTPLAIVKCLEYVGVYNKILPYGDRAYGKTVCVINRSEVVGRPLAALLANDGARVFSVDIDSIQEYNKRPSAEVSSQRQYYPRHVVRPSNLSLQECIALSDVVISAVPNANYKVYTAWLKDGCVCVNVAAEKNFESNVREKASIYIPAVGKVTILMLLRNLLRLQHYKTILQTTP</sequence>
<dbReference type="Pfam" id="PF02882">
    <property type="entry name" value="THF_DHG_CYH_C"/>
    <property type="match status" value="1"/>
</dbReference>
<protein>
    <recommendedName>
        <fullName evidence="5">Methylenetetrahydrofolate dehydrogenase</fullName>
    </recommendedName>
</protein>
<evidence type="ECO:0000313" key="4">
    <source>
        <dbReference type="Proteomes" id="UP001049176"/>
    </source>
</evidence>
<dbReference type="SUPFAM" id="SSF51735">
    <property type="entry name" value="NAD(P)-binding Rossmann-fold domains"/>
    <property type="match status" value="1"/>
</dbReference>
<organism evidence="3 4">
    <name type="scientific">Marasmius oreades</name>
    <name type="common">fairy-ring Marasmius</name>
    <dbReference type="NCBI Taxonomy" id="181124"/>
    <lineage>
        <taxon>Eukaryota</taxon>
        <taxon>Fungi</taxon>
        <taxon>Dikarya</taxon>
        <taxon>Basidiomycota</taxon>
        <taxon>Agaricomycotina</taxon>
        <taxon>Agaricomycetes</taxon>
        <taxon>Agaricomycetidae</taxon>
        <taxon>Agaricales</taxon>
        <taxon>Marasmiineae</taxon>
        <taxon>Marasmiaceae</taxon>
        <taxon>Marasmius</taxon>
    </lineage>
</organism>
<dbReference type="OrthoDB" id="41403at2759"/>
<dbReference type="Proteomes" id="UP001049176">
    <property type="component" value="Chromosome 2"/>
</dbReference>
<dbReference type="RefSeq" id="XP_043013837.1">
    <property type="nucleotide sequence ID" value="XM_043149233.1"/>
</dbReference>
<reference evidence="3" key="1">
    <citation type="journal article" date="2021" name="Genome Biol. Evol.">
        <title>The assembled and annotated genome of the fairy-ring fungus Marasmius oreades.</title>
        <authorList>
            <person name="Hiltunen M."/>
            <person name="Ament-Velasquez S.L."/>
            <person name="Johannesson H."/>
        </authorList>
    </citation>
    <scope>NUCLEOTIDE SEQUENCE</scope>
    <source>
        <strain evidence="3">03SP1</strain>
    </source>
</reference>
<dbReference type="Gene3D" id="3.40.50.720">
    <property type="entry name" value="NAD(P)-binding Rossmann-like Domain"/>
    <property type="match status" value="1"/>
</dbReference>
<name>A0A9P7UZ87_9AGAR</name>
<dbReference type="PANTHER" id="PTHR48099">
    <property type="entry name" value="C-1-TETRAHYDROFOLATE SYNTHASE, CYTOPLASMIC-RELATED"/>
    <property type="match status" value="1"/>
</dbReference>